<dbReference type="AlphaFoldDB" id="A0A2N9PDR5"/>
<dbReference type="InterPro" id="IPR050596">
    <property type="entry name" value="AspAT/PAT-like"/>
</dbReference>
<dbReference type="Gene3D" id="3.40.640.10">
    <property type="entry name" value="Type I PLP-dependent aspartate aminotransferase-like (Major domain)"/>
    <property type="match status" value="1"/>
</dbReference>
<comment type="cofactor">
    <cofactor evidence="1 6">
        <name>pyridoxal 5'-phosphate</name>
        <dbReference type="ChEBI" id="CHEBI:597326"/>
    </cofactor>
</comment>
<keyword evidence="3 6" id="KW-0032">Aminotransferase</keyword>
<keyword evidence="11" id="KW-1185">Reference proteome</keyword>
<dbReference type="Gene3D" id="3.90.1150.10">
    <property type="entry name" value="Aspartate Aminotransferase, domain 1"/>
    <property type="match status" value="1"/>
</dbReference>
<dbReference type="RefSeq" id="WP_105196965.1">
    <property type="nucleotide sequence ID" value="NZ_OLKH01000144.1"/>
</dbReference>
<dbReference type="InterPro" id="IPR015424">
    <property type="entry name" value="PyrdxlP-dep_Trfase"/>
</dbReference>
<dbReference type="Pfam" id="PF00155">
    <property type="entry name" value="Aminotran_1_2"/>
    <property type="match status" value="1"/>
</dbReference>
<dbReference type="PANTHER" id="PTHR46383">
    <property type="entry name" value="ASPARTATE AMINOTRANSFERASE"/>
    <property type="match status" value="1"/>
</dbReference>
<dbReference type="EMBL" id="OLKH01000144">
    <property type="protein sequence ID" value="SPE78509.1"/>
    <property type="molecule type" value="Genomic_DNA"/>
</dbReference>
<dbReference type="GO" id="GO:0006520">
    <property type="term" value="P:amino acid metabolic process"/>
    <property type="evidence" value="ECO:0007669"/>
    <property type="project" value="InterPro"/>
</dbReference>
<comment type="similarity">
    <text evidence="2 6">Belongs to the class-I pyridoxal-phosphate-dependent aminotransferase family.</text>
</comment>
<keyword evidence="5" id="KW-0663">Pyridoxal phosphate</keyword>
<organism evidence="9 10">
    <name type="scientific">Flavobacterium columnare</name>
    <dbReference type="NCBI Taxonomy" id="996"/>
    <lineage>
        <taxon>Bacteria</taxon>
        <taxon>Pseudomonadati</taxon>
        <taxon>Bacteroidota</taxon>
        <taxon>Flavobacteriia</taxon>
        <taxon>Flavobacteriales</taxon>
        <taxon>Flavobacteriaceae</taxon>
        <taxon>Flavobacterium</taxon>
    </lineage>
</organism>
<keyword evidence="4 6" id="KW-0808">Transferase</keyword>
<feature type="domain" description="Aminotransferase class I/classII large" evidence="7">
    <location>
        <begin position="33"/>
        <end position="344"/>
    </location>
</feature>
<dbReference type="SUPFAM" id="SSF53383">
    <property type="entry name" value="PLP-dependent transferases"/>
    <property type="match status" value="1"/>
</dbReference>
<evidence type="ECO:0000256" key="5">
    <source>
        <dbReference type="ARBA" id="ARBA00022898"/>
    </source>
</evidence>
<proteinExistence type="inferred from homology"/>
<dbReference type="PROSITE" id="PS00105">
    <property type="entry name" value="AA_TRANSFER_CLASS_1"/>
    <property type="match status" value="1"/>
</dbReference>
<evidence type="ECO:0000256" key="3">
    <source>
        <dbReference type="ARBA" id="ARBA00022576"/>
    </source>
</evidence>
<dbReference type="EMBL" id="RQSM01000003">
    <property type="protein sequence ID" value="RVU90075.1"/>
    <property type="molecule type" value="Genomic_DNA"/>
</dbReference>
<dbReference type="InterPro" id="IPR004839">
    <property type="entry name" value="Aminotransferase_I/II_large"/>
</dbReference>
<dbReference type="PANTHER" id="PTHR46383:SF1">
    <property type="entry name" value="ASPARTATE AMINOTRANSFERASE"/>
    <property type="match status" value="1"/>
</dbReference>
<evidence type="ECO:0000259" key="7">
    <source>
        <dbReference type="Pfam" id="PF00155"/>
    </source>
</evidence>
<dbReference type="Proteomes" id="UP000288951">
    <property type="component" value="Unassembled WGS sequence"/>
</dbReference>
<dbReference type="Proteomes" id="UP000238180">
    <property type="component" value="Unassembled WGS sequence"/>
</dbReference>
<sequence length="397" mass="43963">MPKVSNKGLQMPESPIRKLVPYAETAKRKGHKVYHLNIGQPDIQTPEVALEAIKNTDIKVLEYSHSAGFETYRTKLAESYNKIGLPIAKEDIIVTTGGSEALLFALGSTMDSGDEIIIPEPFYANYNGFATASGVKVVPVMSGIETGFALPPIADFEKLITSKTKAILICNPGNPTGYLYSKEEINQLAELVKKYDLFLIADEVYREFVYDEGAKHYSVMNVLGIEDHAIMIDSVSKRYSMCGARIGCIVSKNKLVMETAMKFAQARLSPPTYEQIASEAALDTPQSYFEEVIKEYKDRRDTLIEEMNKIPGVKIATPKGAFYCIAQLPVQNADDFAQWLLESFDYNGETVMVAPAAGFYSTPGVGLNEVRIAYVLKKEDIIKSAQILGEALKIYNK</sequence>
<dbReference type="OrthoDB" id="9802328at2"/>
<evidence type="ECO:0000313" key="9">
    <source>
        <dbReference type="EMBL" id="SPE78509.1"/>
    </source>
</evidence>
<dbReference type="InterPro" id="IPR004838">
    <property type="entry name" value="NHTrfase_class1_PyrdxlP-BS"/>
</dbReference>
<dbReference type="EC" id="2.6.1.-" evidence="6"/>
<reference evidence="8" key="2">
    <citation type="submission" date="2018-12" db="EMBL/GenBank/DDBJ databases">
        <title>Draft genome sequence of Flaovobacterium columnare ARS1 isolated from channel catfish in Alabama.</title>
        <authorList>
            <person name="Cai W."/>
            <person name="Arias C."/>
        </authorList>
    </citation>
    <scope>NUCLEOTIDE SEQUENCE [LARGE SCALE GENOMIC DNA]</scope>
    <source>
        <strain evidence="8">ARS1</strain>
    </source>
</reference>
<accession>A0A2N9PDR5</accession>
<dbReference type="InterPro" id="IPR015422">
    <property type="entry name" value="PyrdxlP-dep_Trfase_small"/>
</dbReference>
<evidence type="ECO:0000313" key="8">
    <source>
        <dbReference type="EMBL" id="RVU90075.1"/>
    </source>
</evidence>
<evidence type="ECO:0000256" key="1">
    <source>
        <dbReference type="ARBA" id="ARBA00001933"/>
    </source>
</evidence>
<dbReference type="GO" id="GO:0030170">
    <property type="term" value="F:pyridoxal phosphate binding"/>
    <property type="evidence" value="ECO:0007669"/>
    <property type="project" value="InterPro"/>
</dbReference>
<dbReference type="NCBIfam" id="NF005744">
    <property type="entry name" value="PRK07568.1"/>
    <property type="match status" value="1"/>
</dbReference>
<dbReference type="CDD" id="cd00609">
    <property type="entry name" value="AAT_like"/>
    <property type="match status" value="1"/>
</dbReference>
<evidence type="ECO:0000256" key="2">
    <source>
        <dbReference type="ARBA" id="ARBA00007441"/>
    </source>
</evidence>
<dbReference type="InterPro" id="IPR015421">
    <property type="entry name" value="PyrdxlP-dep_Trfase_major"/>
</dbReference>
<reference evidence="9" key="1">
    <citation type="submission" date="2018-02" db="EMBL/GenBank/DDBJ databases">
        <authorList>
            <person name="Cohen D.B."/>
            <person name="Kent A.D."/>
        </authorList>
    </citation>
    <scope>NUCLEOTIDE SEQUENCE [LARGE SCALE GENOMIC DNA]</scope>
    <source>
        <strain evidence="9">CIP109753</strain>
    </source>
</reference>
<protein>
    <recommendedName>
        <fullName evidence="6">Aminotransferase</fullName>
        <ecNumber evidence="6">2.6.1.-</ecNumber>
    </recommendedName>
</protein>
<gene>
    <name evidence="9" type="primary">aspC</name>
    <name evidence="8" type="ORF">EH230_03725</name>
    <name evidence="9" type="ORF">FLACOL_02525</name>
</gene>
<evidence type="ECO:0000313" key="10">
    <source>
        <dbReference type="Proteomes" id="UP000238180"/>
    </source>
</evidence>
<evidence type="ECO:0000256" key="4">
    <source>
        <dbReference type="ARBA" id="ARBA00022679"/>
    </source>
</evidence>
<dbReference type="GO" id="GO:0008483">
    <property type="term" value="F:transaminase activity"/>
    <property type="evidence" value="ECO:0007669"/>
    <property type="project" value="UniProtKB-KW"/>
</dbReference>
<name>A0A2N9PDR5_9FLAO</name>
<evidence type="ECO:0000313" key="11">
    <source>
        <dbReference type="Proteomes" id="UP000288951"/>
    </source>
</evidence>
<evidence type="ECO:0000256" key="6">
    <source>
        <dbReference type="RuleBase" id="RU000481"/>
    </source>
</evidence>